<dbReference type="Proteomes" id="UP000316584">
    <property type="component" value="Chromosome"/>
</dbReference>
<evidence type="ECO:0008006" key="4">
    <source>
        <dbReference type="Google" id="ProtNLM"/>
    </source>
</evidence>
<name>A0A518N6T1_9GAMM</name>
<dbReference type="KEGG" id="lug:FPZ22_12685"/>
<keyword evidence="1" id="KW-1133">Transmembrane helix</keyword>
<reference evidence="2 3" key="1">
    <citation type="submission" date="2019-07" db="EMBL/GenBank/DDBJ databases">
        <title>Full genome sequence of Luteimonas sp. Gr-4.</title>
        <authorList>
            <person name="Im W.-T."/>
        </authorList>
    </citation>
    <scope>NUCLEOTIDE SEQUENCE [LARGE SCALE GENOMIC DNA]</scope>
    <source>
        <strain evidence="2 3">Gr-4</strain>
    </source>
</reference>
<sequence>MAKLLLNMRMVPDDEADDVRGFLDANGIGWHETRPSRWGISHGGIWISEDGDYPRARALMDDYQAGRQARARAERAAALRDGSAETFADMLRREPVRVVGLLLGIALGLALVALPVLLLWRAGGG</sequence>
<dbReference type="Pfam" id="PF19661">
    <property type="entry name" value="DUF6164"/>
    <property type="match status" value="1"/>
</dbReference>
<keyword evidence="3" id="KW-1185">Reference proteome</keyword>
<dbReference type="OrthoDB" id="5569385at2"/>
<evidence type="ECO:0000313" key="2">
    <source>
        <dbReference type="EMBL" id="QDW67629.1"/>
    </source>
</evidence>
<keyword evidence="1" id="KW-0812">Transmembrane</keyword>
<dbReference type="EMBL" id="CP042218">
    <property type="protein sequence ID" value="QDW67629.1"/>
    <property type="molecule type" value="Genomic_DNA"/>
</dbReference>
<dbReference type="InterPro" id="IPR046162">
    <property type="entry name" value="DUF6164"/>
</dbReference>
<evidence type="ECO:0000313" key="3">
    <source>
        <dbReference type="Proteomes" id="UP000316584"/>
    </source>
</evidence>
<accession>A0A518N6T1</accession>
<dbReference type="AlphaFoldDB" id="A0A518N6T1"/>
<proteinExistence type="predicted"/>
<dbReference type="RefSeq" id="WP_144893520.1">
    <property type="nucleotide sequence ID" value="NZ_CP042218.1"/>
</dbReference>
<keyword evidence="1" id="KW-0472">Membrane</keyword>
<evidence type="ECO:0000256" key="1">
    <source>
        <dbReference type="SAM" id="Phobius"/>
    </source>
</evidence>
<organism evidence="2 3">
    <name type="scientific">Luteimonas granuli</name>
    <dbReference type="NCBI Taxonomy" id="1176533"/>
    <lineage>
        <taxon>Bacteria</taxon>
        <taxon>Pseudomonadati</taxon>
        <taxon>Pseudomonadota</taxon>
        <taxon>Gammaproteobacteria</taxon>
        <taxon>Lysobacterales</taxon>
        <taxon>Lysobacteraceae</taxon>
        <taxon>Luteimonas</taxon>
    </lineage>
</organism>
<gene>
    <name evidence="2" type="ORF">FPZ22_12685</name>
</gene>
<protein>
    <recommendedName>
        <fullName evidence="4">DUF2007 domain-containing protein</fullName>
    </recommendedName>
</protein>
<feature type="transmembrane region" description="Helical" evidence="1">
    <location>
        <begin position="98"/>
        <end position="120"/>
    </location>
</feature>